<keyword evidence="2" id="KW-0472">Membrane</keyword>
<evidence type="ECO:0000259" key="3">
    <source>
        <dbReference type="Pfam" id="PF00931"/>
    </source>
</evidence>
<gene>
    <name evidence="4" type="ORF">Ddye_013010</name>
</gene>
<reference evidence="4" key="1">
    <citation type="journal article" date="2023" name="Plant J.">
        <title>Genome sequences and population genomics provide insights into the demographic history, inbreeding, and mutation load of two 'living fossil' tree species of Dipteronia.</title>
        <authorList>
            <person name="Feng Y."/>
            <person name="Comes H.P."/>
            <person name="Chen J."/>
            <person name="Zhu S."/>
            <person name="Lu R."/>
            <person name="Zhang X."/>
            <person name="Li P."/>
            <person name="Qiu J."/>
            <person name="Olsen K.M."/>
            <person name="Qiu Y."/>
        </authorList>
    </citation>
    <scope>NUCLEOTIDE SEQUENCE</scope>
    <source>
        <strain evidence="4">KIB01</strain>
    </source>
</reference>
<organism evidence="4 5">
    <name type="scientific">Dipteronia dyeriana</name>
    <dbReference type="NCBI Taxonomy" id="168575"/>
    <lineage>
        <taxon>Eukaryota</taxon>
        <taxon>Viridiplantae</taxon>
        <taxon>Streptophyta</taxon>
        <taxon>Embryophyta</taxon>
        <taxon>Tracheophyta</taxon>
        <taxon>Spermatophyta</taxon>
        <taxon>Magnoliopsida</taxon>
        <taxon>eudicotyledons</taxon>
        <taxon>Gunneridae</taxon>
        <taxon>Pentapetalae</taxon>
        <taxon>rosids</taxon>
        <taxon>malvids</taxon>
        <taxon>Sapindales</taxon>
        <taxon>Sapindaceae</taxon>
        <taxon>Hippocastanoideae</taxon>
        <taxon>Acereae</taxon>
        <taxon>Dipteronia</taxon>
    </lineage>
</organism>
<evidence type="ECO:0000256" key="1">
    <source>
        <dbReference type="ARBA" id="ARBA00022821"/>
    </source>
</evidence>
<dbReference type="Pfam" id="PF00931">
    <property type="entry name" value="NB-ARC"/>
    <property type="match status" value="1"/>
</dbReference>
<dbReference type="PANTHER" id="PTHR36766">
    <property type="entry name" value="PLANT BROAD-SPECTRUM MILDEW RESISTANCE PROTEIN RPW8"/>
    <property type="match status" value="1"/>
</dbReference>
<dbReference type="InterPro" id="IPR027417">
    <property type="entry name" value="P-loop_NTPase"/>
</dbReference>
<sequence length="165" mass="19334">MAAEALVPHIVDLLLDAEEQQLYNCQVGVWLEELKDVCYDAGTCSMNFRLKLCEGKEKDKEGIIKLLMDSPNDKNVSVIPIVGIAGLGKTALAKLMYNDKRIYEYFDLKLWILNLRAFWWFIFGWHMGFSNLVRKMMCWKRLECDTRRNYVQDLSSKILEKEKQE</sequence>
<dbReference type="GO" id="GO:0005524">
    <property type="term" value="F:ATP binding"/>
    <property type="evidence" value="ECO:0007669"/>
    <property type="project" value="UniProtKB-KW"/>
</dbReference>
<dbReference type="Proteomes" id="UP001280121">
    <property type="component" value="Unassembled WGS sequence"/>
</dbReference>
<dbReference type="SUPFAM" id="SSF52540">
    <property type="entry name" value="P-loop containing nucleoside triphosphate hydrolases"/>
    <property type="match status" value="1"/>
</dbReference>
<dbReference type="InterPro" id="IPR002182">
    <property type="entry name" value="NB-ARC"/>
</dbReference>
<keyword evidence="2" id="KW-1133">Transmembrane helix</keyword>
<dbReference type="AlphaFoldDB" id="A0AAE0CJ81"/>
<evidence type="ECO:0000313" key="4">
    <source>
        <dbReference type="EMBL" id="KAK2653154.1"/>
    </source>
</evidence>
<keyword evidence="1" id="KW-0611">Plant defense</keyword>
<dbReference type="GO" id="GO:0043531">
    <property type="term" value="F:ADP binding"/>
    <property type="evidence" value="ECO:0007669"/>
    <property type="project" value="InterPro"/>
</dbReference>
<evidence type="ECO:0000313" key="5">
    <source>
        <dbReference type="Proteomes" id="UP001280121"/>
    </source>
</evidence>
<dbReference type="EMBL" id="JANJYI010000004">
    <property type="protein sequence ID" value="KAK2653154.1"/>
    <property type="molecule type" value="Genomic_DNA"/>
</dbReference>
<accession>A0AAE0CJ81</accession>
<feature type="domain" description="NB-ARC" evidence="3">
    <location>
        <begin position="57"/>
        <end position="113"/>
    </location>
</feature>
<proteinExistence type="predicted"/>
<feature type="transmembrane region" description="Helical" evidence="2">
    <location>
        <begin position="76"/>
        <end position="97"/>
    </location>
</feature>
<name>A0AAE0CJ81_9ROSI</name>
<protein>
    <recommendedName>
        <fullName evidence="3">NB-ARC domain-containing protein</fullName>
    </recommendedName>
</protein>
<dbReference type="GO" id="GO:0006952">
    <property type="term" value="P:defense response"/>
    <property type="evidence" value="ECO:0007669"/>
    <property type="project" value="UniProtKB-KW"/>
</dbReference>
<keyword evidence="5" id="KW-1185">Reference proteome</keyword>
<comment type="caution">
    <text evidence="4">The sequence shown here is derived from an EMBL/GenBank/DDBJ whole genome shotgun (WGS) entry which is preliminary data.</text>
</comment>
<dbReference type="Gene3D" id="3.40.50.300">
    <property type="entry name" value="P-loop containing nucleotide triphosphate hydrolases"/>
    <property type="match status" value="1"/>
</dbReference>
<feature type="transmembrane region" description="Helical" evidence="2">
    <location>
        <begin position="117"/>
        <end position="133"/>
    </location>
</feature>
<evidence type="ECO:0000256" key="2">
    <source>
        <dbReference type="SAM" id="Phobius"/>
    </source>
</evidence>
<dbReference type="PANTHER" id="PTHR36766:SF40">
    <property type="entry name" value="DISEASE RESISTANCE PROTEIN RGA3"/>
    <property type="match status" value="1"/>
</dbReference>
<keyword evidence="2" id="KW-0812">Transmembrane</keyword>